<organism evidence="2 3">
    <name type="scientific">Polyplax serrata</name>
    <name type="common">Common mouse louse</name>
    <dbReference type="NCBI Taxonomy" id="468196"/>
    <lineage>
        <taxon>Eukaryota</taxon>
        <taxon>Metazoa</taxon>
        <taxon>Ecdysozoa</taxon>
        <taxon>Arthropoda</taxon>
        <taxon>Hexapoda</taxon>
        <taxon>Insecta</taxon>
        <taxon>Pterygota</taxon>
        <taxon>Neoptera</taxon>
        <taxon>Paraneoptera</taxon>
        <taxon>Psocodea</taxon>
        <taxon>Troctomorpha</taxon>
        <taxon>Phthiraptera</taxon>
        <taxon>Anoplura</taxon>
        <taxon>Polyplacidae</taxon>
        <taxon>Polyplax</taxon>
    </lineage>
</organism>
<sequence>MTEMSTTARCGERKIQGKTVKSFFERISNMSRDSEKTQGSVYSTRKKERTGHSDMGHGKMSFAATKIKGTFVGRRNINTASFIRNRWTEKNPY</sequence>
<dbReference type="Proteomes" id="UP001359485">
    <property type="component" value="Unassembled WGS sequence"/>
</dbReference>
<protein>
    <submittedName>
        <fullName evidence="2">Uncharacterized protein</fullName>
    </submittedName>
</protein>
<evidence type="ECO:0000256" key="1">
    <source>
        <dbReference type="SAM" id="MobiDB-lite"/>
    </source>
</evidence>
<name>A0ABR1AWE4_POLSC</name>
<accession>A0ABR1AWE4</accession>
<evidence type="ECO:0000313" key="2">
    <source>
        <dbReference type="EMBL" id="KAK6630008.1"/>
    </source>
</evidence>
<reference evidence="2 3" key="1">
    <citation type="submission" date="2023-09" db="EMBL/GenBank/DDBJ databases">
        <title>Genomes of two closely related lineages of the louse Polyplax serrata with different host specificities.</title>
        <authorList>
            <person name="Martinu J."/>
            <person name="Tarabai H."/>
            <person name="Stefka J."/>
            <person name="Hypsa V."/>
        </authorList>
    </citation>
    <scope>NUCLEOTIDE SEQUENCE [LARGE SCALE GENOMIC DNA]</scope>
    <source>
        <strain evidence="2">98ZLc_SE</strain>
    </source>
</reference>
<dbReference type="EMBL" id="JAWJWF010000013">
    <property type="protein sequence ID" value="KAK6630008.1"/>
    <property type="molecule type" value="Genomic_DNA"/>
</dbReference>
<gene>
    <name evidence="2" type="ORF">RUM44_005423</name>
</gene>
<comment type="caution">
    <text evidence="2">The sequence shown here is derived from an EMBL/GenBank/DDBJ whole genome shotgun (WGS) entry which is preliminary data.</text>
</comment>
<evidence type="ECO:0000313" key="3">
    <source>
        <dbReference type="Proteomes" id="UP001359485"/>
    </source>
</evidence>
<keyword evidence="3" id="KW-1185">Reference proteome</keyword>
<feature type="region of interest" description="Disordered" evidence="1">
    <location>
        <begin position="26"/>
        <end position="60"/>
    </location>
</feature>
<proteinExistence type="predicted"/>